<feature type="transmembrane region" description="Helical" evidence="1">
    <location>
        <begin position="46"/>
        <end position="68"/>
    </location>
</feature>
<keyword evidence="1" id="KW-0472">Membrane</keyword>
<keyword evidence="1" id="KW-1133">Transmembrane helix</keyword>
<reference evidence="3" key="1">
    <citation type="journal article" date="2019" name="Int. J. Syst. Evol. Microbiol.">
        <title>The Global Catalogue of Microorganisms (GCM) 10K type strain sequencing project: providing services to taxonomists for standard genome sequencing and annotation.</title>
        <authorList>
            <consortium name="The Broad Institute Genomics Platform"/>
            <consortium name="The Broad Institute Genome Sequencing Center for Infectious Disease"/>
            <person name="Wu L."/>
            <person name="Ma J."/>
        </authorList>
    </citation>
    <scope>NUCLEOTIDE SEQUENCE [LARGE SCALE GENOMIC DNA]</scope>
    <source>
        <strain evidence="3">TBRC 7912</strain>
    </source>
</reference>
<evidence type="ECO:0000313" key="2">
    <source>
        <dbReference type="EMBL" id="MFC3981354.1"/>
    </source>
</evidence>
<comment type="caution">
    <text evidence="2">The sequence shown here is derived from an EMBL/GenBank/DDBJ whole genome shotgun (WGS) entry which is preliminary data.</text>
</comment>
<organism evidence="2 3">
    <name type="scientific">Streptosporangium jomthongense</name>
    <dbReference type="NCBI Taxonomy" id="1193683"/>
    <lineage>
        <taxon>Bacteria</taxon>
        <taxon>Bacillati</taxon>
        <taxon>Actinomycetota</taxon>
        <taxon>Actinomycetes</taxon>
        <taxon>Streptosporangiales</taxon>
        <taxon>Streptosporangiaceae</taxon>
        <taxon>Streptosporangium</taxon>
    </lineage>
</organism>
<gene>
    <name evidence="2" type="ORF">ACFOYY_14545</name>
</gene>
<evidence type="ECO:0000256" key="1">
    <source>
        <dbReference type="SAM" id="Phobius"/>
    </source>
</evidence>
<evidence type="ECO:0000313" key="3">
    <source>
        <dbReference type="Proteomes" id="UP001595698"/>
    </source>
</evidence>
<accession>A0ABV8EZB2</accession>
<dbReference type="RefSeq" id="WP_352008848.1">
    <property type="nucleotide sequence ID" value="NZ_JBHSBC010000012.1"/>
</dbReference>
<name>A0ABV8EZB2_9ACTN</name>
<keyword evidence="3" id="KW-1185">Reference proteome</keyword>
<keyword evidence="1" id="KW-0812">Transmembrane</keyword>
<dbReference type="EMBL" id="JBHSBC010000012">
    <property type="protein sequence ID" value="MFC3981354.1"/>
    <property type="molecule type" value="Genomic_DNA"/>
</dbReference>
<protein>
    <submittedName>
        <fullName evidence="2">Uncharacterized protein</fullName>
    </submittedName>
</protein>
<proteinExistence type="predicted"/>
<sequence length="71" mass="7356">MRATLRILGSVCVVQAAGGVIGEFGGPGSLGREWFLVHRVGLLEGYEVFACIVLGVLGLALWAAGAAVRDE</sequence>
<dbReference type="Proteomes" id="UP001595698">
    <property type="component" value="Unassembled WGS sequence"/>
</dbReference>